<dbReference type="AlphaFoldDB" id="A0A0V1I2V7"/>
<gene>
    <name evidence="1" type="ORF">T11_862</name>
</gene>
<reference evidence="1 2" key="1">
    <citation type="submission" date="2015-01" db="EMBL/GenBank/DDBJ databases">
        <title>Evolution of Trichinella species and genotypes.</title>
        <authorList>
            <person name="Korhonen P.K."/>
            <person name="Edoardo P."/>
            <person name="Giuseppe L.R."/>
            <person name="Gasser R.B."/>
        </authorList>
    </citation>
    <scope>NUCLEOTIDE SEQUENCE [LARGE SCALE GENOMIC DNA]</scope>
    <source>
        <strain evidence="1">ISS1029</strain>
    </source>
</reference>
<dbReference type="Proteomes" id="UP000055024">
    <property type="component" value="Unassembled WGS sequence"/>
</dbReference>
<dbReference type="EMBL" id="JYDP01000007">
    <property type="protein sequence ID" value="KRZ17240.1"/>
    <property type="molecule type" value="Genomic_DNA"/>
</dbReference>
<proteinExistence type="predicted"/>
<evidence type="ECO:0000313" key="1">
    <source>
        <dbReference type="EMBL" id="KRZ17240.1"/>
    </source>
</evidence>
<dbReference type="OrthoDB" id="411615at2759"/>
<keyword evidence="2" id="KW-1185">Reference proteome</keyword>
<sequence length="69" mass="8238">MDEETRALHMNSTWILTDLPPDQKTTMANFNGVVNKYKAHLFAKEFSQRREIDYMETYTSRKTPRQLIE</sequence>
<organism evidence="1 2">
    <name type="scientific">Trichinella zimbabwensis</name>
    <dbReference type="NCBI Taxonomy" id="268475"/>
    <lineage>
        <taxon>Eukaryota</taxon>
        <taxon>Metazoa</taxon>
        <taxon>Ecdysozoa</taxon>
        <taxon>Nematoda</taxon>
        <taxon>Enoplea</taxon>
        <taxon>Dorylaimia</taxon>
        <taxon>Trichinellida</taxon>
        <taxon>Trichinellidae</taxon>
        <taxon>Trichinella</taxon>
    </lineage>
</organism>
<name>A0A0V1I2V7_9BILA</name>
<evidence type="ECO:0000313" key="2">
    <source>
        <dbReference type="Proteomes" id="UP000055024"/>
    </source>
</evidence>
<accession>A0A0V1I2V7</accession>
<evidence type="ECO:0008006" key="3">
    <source>
        <dbReference type="Google" id="ProtNLM"/>
    </source>
</evidence>
<protein>
    <recommendedName>
        <fullName evidence="3">Retrovirus-related Pol polyprotein from transposon TNT 1-94</fullName>
    </recommendedName>
</protein>
<comment type="caution">
    <text evidence="1">The sequence shown here is derived from an EMBL/GenBank/DDBJ whole genome shotgun (WGS) entry which is preliminary data.</text>
</comment>